<dbReference type="Proteomes" id="UP000237481">
    <property type="component" value="Unassembled WGS sequence"/>
</dbReference>
<feature type="region of interest" description="Disordered" evidence="1">
    <location>
        <begin position="545"/>
        <end position="588"/>
    </location>
</feature>
<feature type="compositionally biased region" description="Polar residues" evidence="1">
    <location>
        <begin position="481"/>
        <end position="505"/>
    </location>
</feature>
<name>A0A2S4KRP9_9HYPO</name>
<keyword evidence="3" id="KW-1185">Reference proteome</keyword>
<evidence type="ECO:0000313" key="2">
    <source>
        <dbReference type="EMBL" id="POR32851.1"/>
    </source>
</evidence>
<accession>A0A2S4KRP9</accession>
<feature type="compositionally biased region" description="Basic and acidic residues" evidence="1">
    <location>
        <begin position="237"/>
        <end position="259"/>
    </location>
</feature>
<feature type="compositionally biased region" description="Low complexity" evidence="1">
    <location>
        <begin position="201"/>
        <end position="236"/>
    </location>
</feature>
<organism evidence="2 3">
    <name type="scientific">Tolypocladium paradoxum</name>
    <dbReference type="NCBI Taxonomy" id="94208"/>
    <lineage>
        <taxon>Eukaryota</taxon>
        <taxon>Fungi</taxon>
        <taxon>Dikarya</taxon>
        <taxon>Ascomycota</taxon>
        <taxon>Pezizomycotina</taxon>
        <taxon>Sordariomycetes</taxon>
        <taxon>Hypocreomycetidae</taxon>
        <taxon>Hypocreales</taxon>
        <taxon>Ophiocordycipitaceae</taxon>
        <taxon>Tolypocladium</taxon>
    </lineage>
</organism>
<reference evidence="2 3" key="1">
    <citation type="submission" date="2018-01" db="EMBL/GenBank/DDBJ databases">
        <title>Harnessing the power of phylogenomics to disentangle the directionality and signatures of interkingdom host jumping in the parasitic fungal genus Tolypocladium.</title>
        <authorList>
            <person name="Quandt C.A."/>
            <person name="Patterson W."/>
            <person name="Spatafora J.W."/>
        </authorList>
    </citation>
    <scope>NUCLEOTIDE SEQUENCE [LARGE SCALE GENOMIC DNA]</scope>
    <source>
        <strain evidence="2 3">NRBC 100945</strain>
    </source>
</reference>
<protein>
    <submittedName>
        <fullName evidence="2">Uncharacterized protein</fullName>
    </submittedName>
</protein>
<feature type="compositionally biased region" description="Basic and acidic residues" evidence="1">
    <location>
        <begin position="56"/>
        <end position="70"/>
    </location>
</feature>
<feature type="compositionally biased region" description="Basic and acidic residues" evidence="1">
    <location>
        <begin position="464"/>
        <end position="479"/>
    </location>
</feature>
<feature type="compositionally biased region" description="Low complexity" evidence="1">
    <location>
        <begin position="260"/>
        <end position="281"/>
    </location>
</feature>
<dbReference type="AlphaFoldDB" id="A0A2S4KRP9"/>
<dbReference type="OrthoDB" id="3600083at2759"/>
<feature type="compositionally biased region" description="Polar residues" evidence="1">
    <location>
        <begin position="190"/>
        <end position="200"/>
    </location>
</feature>
<feature type="compositionally biased region" description="Basic and acidic residues" evidence="1">
    <location>
        <begin position="11"/>
        <end position="24"/>
    </location>
</feature>
<feature type="region of interest" description="Disordered" evidence="1">
    <location>
        <begin position="1"/>
        <end position="524"/>
    </location>
</feature>
<sequence length="734" mass="76420">MSQVKNLRAMFENKGDTSPPDRGRSPGVSTSTSHPAGNGTGSPRPLSKVRTNFVAIEKDGRMGLRRDHSGESSLSRRRLSIETDAESTSTFPERPAMASSDDLTKPMRKLFVSEPIPESPRQPLDANHRLQDAAAVSDKPSTDPDKQLDEQQPAAALAAADLTTKTSSEGADAKETTPVSSNGGRKGDKNQASASAAQPRTTATAPKKGAATTTNAAKPTAKPTTKAPAASKSSAEAPKRADAKLTPKASEKPGPKRETAAATAKPATAAAKPKPISSAAANRPQPLKTAGHSDTGFVKPKPKSPTKPVNLPPSLMAPTASSVSKGGAPRQSLSRQSGSLQNPSAPAHSSIRASTSTTSTSAQRIKRQGSVIGRPRPSVGPPPSRASQPDATAGKRQSHVDEGFLARMMRPTQSSSSKTADKNLPTPPKKTAPRPSTSATDHSLRQETSARKPPVAKNAAAKRSSQELEVARTPEKIPHETVNTKTTRSAASSVQGHGEVQTTVVPRNPEPAPEPEQADAIAPETAQVNATEEVATMAHEADLVQTPVEPRDPAPAHEPAPVENAAPETARLETAEEAVALAQDTDLVETSAEPDNTTAHLDLIPADEPAPEADHTEVAEGDKGLSHEDIGHSRAPAEETALELDIPEPGKNTESDAGDAAHELAEEPFAESADVASENVPEVATVEDGKVENVPVHDTTSDAEAQHETEASDHGPLSGSEQQIKAAGADLVSQ</sequence>
<evidence type="ECO:0000256" key="1">
    <source>
        <dbReference type="SAM" id="MobiDB-lite"/>
    </source>
</evidence>
<evidence type="ECO:0000313" key="3">
    <source>
        <dbReference type="Proteomes" id="UP000237481"/>
    </source>
</evidence>
<feature type="compositionally biased region" description="Basic and acidic residues" evidence="1">
    <location>
        <begin position="704"/>
        <end position="713"/>
    </location>
</feature>
<dbReference type="STRING" id="94208.A0A2S4KRP9"/>
<gene>
    <name evidence="2" type="ORF">TPAR_06948</name>
</gene>
<dbReference type="EMBL" id="PKSG01000779">
    <property type="protein sequence ID" value="POR32851.1"/>
    <property type="molecule type" value="Genomic_DNA"/>
</dbReference>
<proteinExistence type="predicted"/>
<comment type="caution">
    <text evidence="2">The sequence shown here is derived from an EMBL/GenBank/DDBJ whole genome shotgun (WGS) entry which is preliminary data.</text>
</comment>
<feature type="compositionally biased region" description="Low complexity" evidence="1">
    <location>
        <begin position="330"/>
        <end position="341"/>
    </location>
</feature>
<feature type="region of interest" description="Disordered" evidence="1">
    <location>
        <begin position="605"/>
        <end position="734"/>
    </location>
</feature>
<feature type="compositionally biased region" description="Basic and acidic residues" evidence="1">
    <location>
        <begin position="140"/>
        <end position="149"/>
    </location>
</feature>
<feature type="compositionally biased region" description="Basic and acidic residues" evidence="1">
    <location>
        <begin position="612"/>
        <end position="637"/>
    </location>
</feature>
<feature type="compositionally biased region" description="Basic and acidic residues" evidence="1">
    <location>
        <begin position="651"/>
        <end position="665"/>
    </location>
</feature>